<dbReference type="GO" id="GO:0003700">
    <property type="term" value="F:DNA-binding transcription factor activity"/>
    <property type="evidence" value="ECO:0007669"/>
    <property type="project" value="InterPro"/>
</dbReference>
<dbReference type="KEGG" id="pcm:AY601_0542"/>
<dbReference type="InterPro" id="IPR003313">
    <property type="entry name" value="AraC-bd"/>
</dbReference>
<evidence type="ECO:0000256" key="3">
    <source>
        <dbReference type="ARBA" id="ARBA00023163"/>
    </source>
</evidence>
<dbReference type="PATRIC" id="fig|188932.3.peg.557"/>
<dbReference type="AlphaFoldDB" id="A0A127V8H1"/>
<protein>
    <submittedName>
        <fullName evidence="5">AraC family transcriptional regulator</fullName>
    </submittedName>
</protein>
<dbReference type="SMART" id="SM00342">
    <property type="entry name" value="HTH_ARAC"/>
    <property type="match status" value="1"/>
</dbReference>
<dbReference type="Pfam" id="PF12833">
    <property type="entry name" value="HTH_18"/>
    <property type="match status" value="1"/>
</dbReference>
<dbReference type="SUPFAM" id="SSF51182">
    <property type="entry name" value="RmlC-like cupins"/>
    <property type="match status" value="1"/>
</dbReference>
<dbReference type="Pfam" id="PF02311">
    <property type="entry name" value="AraC_binding"/>
    <property type="match status" value="1"/>
</dbReference>
<feature type="domain" description="HTH araC/xylS-type" evidence="4">
    <location>
        <begin position="193"/>
        <end position="291"/>
    </location>
</feature>
<evidence type="ECO:0000313" key="6">
    <source>
        <dbReference type="Proteomes" id="UP000071561"/>
    </source>
</evidence>
<dbReference type="Proteomes" id="UP000071561">
    <property type="component" value="Chromosome"/>
</dbReference>
<evidence type="ECO:0000256" key="1">
    <source>
        <dbReference type="ARBA" id="ARBA00023015"/>
    </source>
</evidence>
<dbReference type="InterPro" id="IPR011051">
    <property type="entry name" value="RmlC_Cupin_sf"/>
</dbReference>
<dbReference type="InterPro" id="IPR009057">
    <property type="entry name" value="Homeodomain-like_sf"/>
</dbReference>
<reference evidence="5 6" key="1">
    <citation type="submission" date="2016-03" db="EMBL/GenBank/DDBJ databases">
        <title>Complete genome sequence of Pedobacter cryoconitis PAMC 27485.</title>
        <authorList>
            <person name="Lee J."/>
            <person name="Kim O.-S."/>
        </authorList>
    </citation>
    <scope>NUCLEOTIDE SEQUENCE [LARGE SCALE GENOMIC DNA]</scope>
    <source>
        <strain evidence="5 6">PAMC 27485</strain>
    </source>
</reference>
<proteinExistence type="predicted"/>
<dbReference type="PANTHER" id="PTHR11019:SF190">
    <property type="entry name" value="ARAC-FAMILY REGULATORY PROTEIN"/>
    <property type="match status" value="1"/>
</dbReference>
<evidence type="ECO:0000259" key="4">
    <source>
        <dbReference type="PROSITE" id="PS01124"/>
    </source>
</evidence>
<dbReference type="InterPro" id="IPR014710">
    <property type="entry name" value="RmlC-like_jellyroll"/>
</dbReference>
<keyword evidence="3" id="KW-0804">Transcription</keyword>
<gene>
    <name evidence="5" type="ORF">AY601_0542</name>
</gene>
<dbReference type="GO" id="GO:0043565">
    <property type="term" value="F:sequence-specific DNA binding"/>
    <property type="evidence" value="ECO:0007669"/>
    <property type="project" value="InterPro"/>
</dbReference>
<dbReference type="SUPFAM" id="SSF46689">
    <property type="entry name" value="Homeodomain-like"/>
    <property type="match status" value="2"/>
</dbReference>
<evidence type="ECO:0000313" key="5">
    <source>
        <dbReference type="EMBL" id="AMP97497.1"/>
    </source>
</evidence>
<keyword evidence="6" id="KW-1185">Reference proteome</keyword>
<sequence>MSLRMIQNYGYEILVILSILPNICPFQPMPVLDTAAYLKNIDFKPKSIFIVHEKLERSLPRHAHTKGQLTYVEGGIAYIHIQRKTYIIPARHYVWIPGGLEHYLNVRNAATVTHNLYFYTEDDHLDPFYQKLGIYPVNSLLFEMLVFAENWTGTIEKKDPGYNFLVAIKDILPQLSTKSFPIALPTTSNTKLRPIVLYLSQNFAQPLTLENLASRFGMGERTLSRLFQSTMSISFLQYLKLIRTVKAIEFIMLGDKTTTEIAYLTGYNSLAAFSKAFFQLTNIRPSDFGKKD</sequence>
<keyword evidence="2" id="KW-0238">DNA-binding</keyword>
<evidence type="ECO:0000256" key="2">
    <source>
        <dbReference type="ARBA" id="ARBA00023125"/>
    </source>
</evidence>
<dbReference type="EMBL" id="CP014504">
    <property type="protein sequence ID" value="AMP97497.1"/>
    <property type="molecule type" value="Genomic_DNA"/>
</dbReference>
<dbReference type="InterPro" id="IPR018060">
    <property type="entry name" value="HTH_AraC"/>
</dbReference>
<organism evidence="5 6">
    <name type="scientific">Pedobacter cryoconitis</name>
    <dbReference type="NCBI Taxonomy" id="188932"/>
    <lineage>
        <taxon>Bacteria</taxon>
        <taxon>Pseudomonadati</taxon>
        <taxon>Bacteroidota</taxon>
        <taxon>Sphingobacteriia</taxon>
        <taxon>Sphingobacteriales</taxon>
        <taxon>Sphingobacteriaceae</taxon>
        <taxon>Pedobacter</taxon>
    </lineage>
</organism>
<name>A0A127V8H1_9SPHI</name>
<keyword evidence="1" id="KW-0805">Transcription regulation</keyword>
<dbReference type="PROSITE" id="PS01124">
    <property type="entry name" value="HTH_ARAC_FAMILY_2"/>
    <property type="match status" value="1"/>
</dbReference>
<dbReference type="Gene3D" id="2.60.120.10">
    <property type="entry name" value="Jelly Rolls"/>
    <property type="match status" value="1"/>
</dbReference>
<dbReference type="PANTHER" id="PTHR11019">
    <property type="entry name" value="HTH-TYPE TRANSCRIPTIONAL REGULATOR NIMR"/>
    <property type="match status" value="1"/>
</dbReference>
<accession>A0A127V8H1</accession>
<dbReference type="Gene3D" id="1.10.10.60">
    <property type="entry name" value="Homeodomain-like"/>
    <property type="match status" value="2"/>
</dbReference>